<dbReference type="Pfam" id="PF02910">
    <property type="entry name" value="Succ_DH_flav_C"/>
    <property type="match status" value="1"/>
</dbReference>
<comment type="cofactor">
    <cofactor evidence="1">
        <name>FAD</name>
        <dbReference type="ChEBI" id="CHEBI:57692"/>
    </cofactor>
</comment>
<dbReference type="PRINTS" id="PR00411">
    <property type="entry name" value="PNDRDTASEI"/>
</dbReference>
<evidence type="ECO:0000256" key="4">
    <source>
        <dbReference type="ARBA" id="ARBA00023002"/>
    </source>
</evidence>
<dbReference type="AlphaFoldDB" id="A0A1F7IYW4"/>
<evidence type="ECO:0000256" key="1">
    <source>
        <dbReference type="ARBA" id="ARBA00001974"/>
    </source>
</evidence>
<keyword evidence="2" id="KW-0285">Flavoprotein</keyword>
<proteinExistence type="predicted"/>
<dbReference type="SUPFAM" id="SSF46977">
    <property type="entry name" value="Succinate dehydrogenase/fumarate reductase flavoprotein C-terminal domain"/>
    <property type="match status" value="1"/>
</dbReference>
<dbReference type="Gene3D" id="1.20.58.100">
    <property type="entry name" value="Fumarate reductase/succinate dehydrogenase flavoprotein-like, C-terminal domain"/>
    <property type="match status" value="1"/>
</dbReference>
<dbReference type="PANTHER" id="PTHR11632:SF51">
    <property type="entry name" value="SUCCINATE DEHYDROGENASE [UBIQUINONE] FLAVOPROTEIN SUBUNIT, MITOCHONDRIAL"/>
    <property type="match status" value="1"/>
</dbReference>
<dbReference type="SUPFAM" id="SSF51905">
    <property type="entry name" value="FAD/NAD(P)-binding domain"/>
    <property type="match status" value="1"/>
</dbReference>
<dbReference type="FunFam" id="3.90.700.10:FF:000005">
    <property type="entry name" value="Succinate dehydrogenase flavoprotein subunit"/>
    <property type="match status" value="1"/>
</dbReference>
<feature type="domain" description="FAD-dependent oxidoreductase 2 FAD-binding" evidence="6">
    <location>
        <begin position="8"/>
        <end position="383"/>
    </location>
</feature>
<dbReference type="GO" id="GO:0016491">
    <property type="term" value="F:oxidoreductase activity"/>
    <property type="evidence" value="ECO:0007669"/>
    <property type="project" value="UniProtKB-KW"/>
</dbReference>
<gene>
    <name evidence="8" type="ORF">A3A93_03730</name>
</gene>
<keyword evidence="4" id="KW-0560">Oxidoreductase</keyword>
<evidence type="ECO:0000313" key="9">
    <source>
        <dbReference type="Proteomes" id="UP000177141"/>
    </source>
</evidence>
<dbReference type="InterPro" id="IPR003953">
    <property type="entry name" value="FAD-dep_OxRdtase_2_FAD-bd"/>
</dbReference>
<protein>
    <submittedName>
        <fullName evidence="8">Uncharacterized protein</fullName>
    </submittedName>
</protein>
<dbReference type="PIRSF" id="PIRSF000171">
    <property type="entry name" value="SDHA_APRA_LASPO"/>
    <property type="match status" value="1"/>
</dbReference>
<reference evidence="8 9" key="1">
    <citation type="journal article" date="2016" name="Nat. Commun.">
        <title>Thousands of microbial genomes shed light on interconnected biogeochemical processes in an aquifer system.</title>
        <authorList>
            <person name="Anantharaman K."/>
            <person name="Brown C.T."/>
            <person name="Hug L.A."/>
            <person name="Sharon I."/>
            <person name="Castelle C.J."/>
            <person name="Probst A.J."/>
            <person name="Thomas B.C."/>
            <person name="Singh A."/>
            <person name="Wilkins M.J."/>
            <person name="Karaoz U."/>
            <person name="Brodie E.L."/>
            <person name="Williams K.H."/>
            <person name="Hubbard S.S."/>
            <person name="Banfield J.F."/>
        </authorList>
    </citation>
    <scope>NUCLEOTIDE SEQUENCE [LARGE SCALE GENOMIC DNA]</scope>
</reference>
<feature type="domain" description="Fumarate reductase/succinate dehydrogenase flavoprotein-like C-terminal" evidence="7">
    <location>
        <begin position="437"/>
        <end position="530"/>
    </location>
</feature>
<dbReference type="InterPro" id="IPR027477">
    <property type="entry name" value="Succ_DH/fumarate_Rdtase_cat_sf"/>
</dbReference>
<evidence type="ECO:0000259" key="6">
    <source>
        <dbReference type="Pfam" id="PF00890"/>
    </source>
</evidence>
<dbReference type="EMBL" id="MGAL01000014">
    <property type="protein sequence ID" value="OGK48544.1"/>
    <property type="molecule type" value="Genomic_DNA"/>
</dbReference>
<dbReference type="Pfam" id="PF00890">
    <property type="entry name" value="FAD_binding_2"/>
    <property type="match status" value="1"/>
</dbReference>
<organism evidence="8 9">
    <name type="scientific">Candidatus Roizmanbacteria bacterium RIFCSPLOWO2_01_FULL_38_12</name>
    <dbReference type="NCBI Taxonomy" id="1802061"/>
    <lineage>
        <taxon>Bacteria</taxon>
        <taxon>Candidatus Roizmaniibacteriota</taxon>
    </lineage>
</organism>
<dbReference type="InterPro" id="IPR015939">
    <property type="entry name" value="Fum_Rdtase/Succ_DH_flav-like_C"/>
</dbReference>
<evidence type="ECO:0000256" key="3">
    <source>
        <dbReference type="ARBA" id="ARBA00022827"/>
    </source>
</evidence>
<evidence type="ECO:0000313" key="8">
    <source>
        <dbReference type="EMBL" id="OGK48544.1"/>
    </source>
</evidence>
<dbReference type="InterPro" id="IPR037099">
    <property type="entry name" value="Fum_R/Succ_DH_flav-like_C_sf"/>
</dbReference>
<keyword evidence="3" id="KW-0274">FAD</keyword>
<dbReference type="Gene3D" id="3.50.50.60">
    <property type="entry name" value="FAD/NAD(P)-binding domain"/>
    <property type="match status" value="1"/>
</dbReference>
<feature type="active site" description="Proton acceptor" evidence="5">
    <location>
        <position position="279"/>
    </location>
</feature>
<dbReference type="Gene3D" id="3.90.700.10">
    <property type="entry name" value="Succinate dehydrogenase/fumarate reductase flavoprotein, catalytic domain"/>
    <property type="match status" value="1"/>
</dbReference>
<dbReference type="PANTHER" id="PTHR11632">
    <property type="entry name" value="SUCCINATE DEHYDROGENASE 2 FLAVOPROTEIN SUBUNIT"/>
    <property type="match status" value="1"/>
</dbReference>
<dbReference type="SUPFAM" id="SSF56425">
    <property type="entry name" value="Succinate dehydrogenase/fumarate reductase flavoprotein, catalytic domain"/>
    <property type="match status" value="1"/>
</dbReference>
<sequence length="546" mass="61095">MIKTITTDIVVIGAGGAGLRASIEAVKMGARLAVISKEPFGRAHTEKAMGGLNVAIKPPASPEQHYQDTIKGGWYLNNHKLVHIFTHEMPDRIYDLVSYGVKFDRLPDGSFYTWAGGKQSAPLNLCAGDYTGREMMHGLASEVKKLKVPFYAHYFVTKIFADKKGVYGVYAFNQKNNRPVFFHTKAVIAAAGGAGQLYKITSNEPSNTGEGYVWGFNIGAELQDMEFIQFHPTGMAFPESEKGSLITEKVRGHKGKLINSKGERFMKRYQPERMELAGRDEVARAIYTEVQEGRGTKHGGVYLDVRELGLKDIKKHIPEVYAKFKKYGVDISREMMEITPTMHHMMGGIRFNEWGETNIPGFYAIGEVGTGIHGANRLGGNSLAEGQVFARRTGISSSIFVSKIKHRKFSDKIIKDETKRLDDLVKRTKGISFKEIRKELGSIMWDKVGIVRDEKTLVSAAEDIESLIKKAAKMKATKKTLQPVLETFEMVKLARIIIACAIVRKESRGAHFRSDYPKMNKKWEKNIIVKNVSGKIKTIVRPTIKL</sequence>
<dbReference type="InterPro" id="IPR030664">
    <property type="entry name" value="SdhA/FrdA/AprA"/>
</dbReference>
<dbReference type="PRINTS" id="PR00368">
    <property type="entry name" value="FADPNR"/>
</dbReference>
<dbReference type="InterPro" id="IPR036188">
    <property type="entry name" value="FAD/NAD-bd_sf"/>
</dbReference>
<evidence type="ECO:0000256" key="2">
    <source>
        <dbReference type="ARBA" id="ARBA00022630"/>
    </source>
</evidence>
<dbReference type="Proteomes" id="UP000177141">
    <property type="component" value="Unassembled WGS sequence"/>
</dbReference>
<name>A0A1F7IYW4_9BACT</name>
<comment type="caution">
    <text evidence="8">The sequence shown here is derived from an EMBL/GenBank/DDBJ whole genome shotgun (WGS) entry which is preliminary data.</text>
</comment>
<accession>A0A1F7IYW4</accession>
<dbReference type="STRING" id="1802061.A3A93_03730"/>
<evidence type="ECO:0000259" key="7">
    <source>
        <dbReference type="Pfam" id="PF02910"/>
    </source>
</evidence>
<evidence type="ECO:0000256" key="5">
    <source>
        <dbReference type="PIRSR" id="PIRSR000171-1"/>
    </source>
</evidence>